<comment type="caution">
    <text evidence="2">The sequence shown here is derived from an EMBL/GenBank/DDBJ whole genome shotgun (WGS) entry which is preliminary data.</text>
</comment>
<feature type="signal peptide" evidence="1">
    <location>
        <begin position="1"/>
        <end position="22"/>
    </location>
</feature>
<accession>A0ABT8ZNL0</accession>
<dbReference type="EMBL" id="JAUQOM010000003">
    <property type="protein sequence ID" value="MDO7835345.1"/>
    <property type="molecule type" value="Genomic_DNA"/>
</dbReference>
<name>A0ABT8ZNL0_9SPHN</name>
<reference evidence="2" key="1">
    <citation type="submission" date="2023-07" db="EMBL/GenBank/DDBJ databases">
        <title>Bacterial whole genome sequence for Sphingobium sp. HBC34.</title>
        <authorList>
            <person name="Le V."/>
            <person name="Ko S.-R."/>
            <person name="Ahn C.-Y."/>
            <person name="Oh H.-M."/>
        </authorList>
    </citation>
    <scope>NUCLEOTIDE SEQUENCE</scope>
    <source>
        <strain evidence="2">HBC34</strain>
    </source>
</reference>
<evidence type="ECO:0000256" key="1">
    <source>
        <dbReference type="SAM" id="SignalP"/>
    </source>
</evidence>
<keyword evidence="1" id="KW-0732">Signal</keyword>
<feature type="chain" id="PRO_5047413928" evidence="1">
    <location>
        <begin position="23"/>
        <end position="192"/>
    </location>
</feature>
<dbReference type="Proteomes" id="UP001176471">
    <property type="component" value="Unassembled WGS sequence"/>
</dbReference>
<proteinExistence type="predicted"/>
<evidence type="ECO:0000313" key="3">
    <source>
        <dbReference type="Proteomes" id="UP001176471"/>
    </source>
</evidence>
<organism evidence="2 3">
    <name type="scientific">Sphingobium cyanobacteriorum</name>
    <dbReference type="NCBI Taxonomy" id="3063954"/>
    <lineage>
        <taxon>Bacteria</taxon>
        <taxon>Pseudomonadati</taxon>
        <taxon>Pseudomonadota</taxon>
        <taxon>Alphaproteobacteria</taxon>
        <taxon>Sphingomonadales</taxon>
        <taxon>Sphingomonadaceae</taxon>
        <taxon>Sphingobium</taxon>
    </lineage>
</organism>
<keyword evidence="3" id="KW-1185">Reference proteome</keyword>
<gene>
    <name evidence="2" type="ORF">Q4610_09820</name>
</gene>
<sequence>MRRLVSSVAVGCLMACATSALAKDDFPANVTIAKDKTIETIDWSFPIERPLEFSRIKRCVATNIHDDEVQLRDSAGSWVGPATGHYYQRDNRGTAQARETFALVDDKSQFLIAHGQTDKTSGLSGWIIRFDLEAGLEQGRVILTMRNLKLAASSSGSLANDGFQPLGSWYRFKSNYAALDAVASTVKSCIVQ</sequence>
<protein>
    <submittedName>
        <fullName evidence="2">Uncharacterized protein</fullName>
    </submittedName>
</protein>
<evidence type="ECO:0000313" key="2">
    <source>
        <dbReference type="EMBL" id="MDO7835345.1"/>
    </source>
</evidence>